<dbReference type="Pfam" id="PF00885">
    <property type="entry name" value="DMRL_synthase"/>
    <property type="match status" value="1"/>
</dbReference>
<feature type="compositionally biased region" description="Polar residues" evidence="7">
    <location>
        <begin position="348"/>
        <end position="368"/>
    </location>
</feature>
<evidence type="ECO:0000256" key="1">
    <source>
        <dbReference type="ARBA" id="ARBA00004917"/>
    </source>
</evidence>
<feature type="compositionally biased region" description="Polar residues" evidence="7">
    <location>
        <begin position="1"/>
        <end position="13"/>
    </location>
</feature>
<dbReference type="GO" id="GO:0009231">
    <property type="term" value="P:riboflavin biosynthetic process"/>
    <property type="evidence" value="ECO:0007669"/>
    <property type="project" value="UniProtKB-UniPathway"/>
</dbReference>
<comment type="caution">
    <text evidence="8">The sequence shown here is derived from an EMBL/GenBank/DDBJ whole genome shotgun (WGS) entry which is preliminary data.</text>
</comment>
<dbReference type="UniPathway" id="UPA00275">
    <property type="reaction ID" value="UER00404"/>
</dbReference>
<evidence type="ECO:0000313" key="8">
    <source>
        <dbReference type="EMBL" id="ETO84278.1"/>
    </source>
</evidence>
<comment type="pathway">
    <text evidence="1">Cofactor biosynthesis; riboflavin biosynthesis; riboflavin from 2-hydroxy-3-oxobutyl phosphate and 5-amino-6-(D-ribitylamino)uracil: step 1/2.</text>
</comment>
<dbReference type="Proteomes" id="UP000028582">
    <property type="component" value="Unassembled WGS sequence"/>
</dbReference>
<dbReference type="FunFam" id="3.40.50.960:FF:000015">
    <property type="entry name" value="Predicted protein"/>
    <property type="match status" value="1"/>
</dbReference>
<reference evidence="8 9" key="1">
    <citation type="submission" date="2013-11" db="EMBL/GenBank/DDBJ databases">
        <title>The Genome Sequence of Phytophthora parasitica P1976.</title>
        <authorList>
            <consortium name="The Broad Institute Genomics Platform"/>
            <person name="Russ C."/>
            <person name="Tyler B."/>
            <person name="Panabieres F."/>
            <person name="Shan W."/>
            <person name="Tripathy S."/>
            <person name="Grunwald N."/>
            <person name="Machado M."/>
            <person name="Johnson C.S."/>
            <person name="Walker B."/>
            <person name="Young S."/>
            <person name="Zeng Q."/>
            <person name="Gargeya S."/>
            <person name="Fitzgerald M."/>
            <person name="Haas B."/>
            <person name="Abouelleil A."/>
            <person name="Allen A.W."/>
            <person name="Alvarado L."/>
            <person name="Arachchi H.M."/>
            <person name="Berlin A.M."/>
            <person name="Chapman S.B."/>
            <person name="Gainer-Dewar J."/>
            <person name="Goldberg J."/>
            <person name="Griggs A."/>
            <person name="Gujja S."/>
            <person name="Hansen M."/>
            <person name="Howarth C."/>
            <person name="Imamovic A."/>
            <person name="Ireland A."/>
            <person name="Larimer J."/>
            <person name="McCowan C."/>
            <person name="Murphy C."/>
            <person name="Pearson M."/>
            <person name="Poon T.W."/>
            <person name="Priest M."/>
            <person name="Roberts A."/>
            <person name="Saif S."/>
            <person name="Shea T."/>
            <person name="Sisk P."/>
            <person name="Sykes S."/>
            <person name="Wortman J."/>
            <person name="Nusbaum C."/>
            <person name="Birren B."/>
        </authorList>
    </citation>
    <scope>NUCLEOTIDE SEQUENCE [LARGE SCALE GENOMIC DNA]</scope>
    <source>
        <strain evidence="8 9">P1976</strain>
    </source>
</reference>
<feature type="region of interest" description="Disordered" evidence="7">
    <location>
        <begin position="1"/>
        <end position="37"/>
    </location>
</feature>
<evidence type="ECO:0000256" key="4">
    <source>
        <dbReference type="ARBA" id="ARBA00022619"/>
    </source>
</evidence>
<evidence type="ECO:0000256" key="7">
    <source>
        <dbReference type="SAM" id="MobiDB-lite"/>
    </source>
</evidence>
<feature type="region of interest" description="Disordered" evidence="7">
    <location>
        <begin position="327"/>
        <end position="369"/>
    </location>
</feature>
<dbReference type="EC" id="2.5.1.78" evidence="3"/>
<dbReference type="InterPro" id="IPR002180">
    <property type="entry name" value="LS/RS"/>
</dbReference>
<accession>A0A081AZG7</accession>
<organism evidence="8 9">
    <name type="scientific">Phytophthora nicotianae P1976</name>
    <dbReference type="NCBI Taxonomy" id="1317066"/>
    <lineage>
        <taxon>Eukaryota</taxon>
        <taxon>Sar</taxon>
        <taxon>Stramenopiles</taxon>
        <taxon>Oomycota</taxon>
        <taxon>Peronosporomycetes</taxon>
        <taxon>Peronosporales</taxon>
        <taxon>Peronosporaceae</taxon>
        <taxon>Phytophthora</taxon>
    </lineage>
</organism>
<proteinExistence type="inferred from homology"/>
<feature type="compositionally biased region" description="Basic and acidic residues" evidence="7">
    <location>
        <begin position="15"/>
        <end position="35"/>
    </location>
</feature>
<gene>
    <name evidence="8" type="ORF">F444_01801</name>
</gene>
<keyword evidence="4" id="KW-0686">Riboflavin biosynthesis</keyword>
<dbReference type="InterPro" id="IPR036467">
    <property type="entry name" value="LS/RS_sf"/>
</dbReference>
<evidence type="ECO:0000256" key="3">
    <source>
        <dbReference type="ARBA" id="ARBA00012664"/>
    </source>
</evidence>
<dbReference type="SUPFAM" id="SSF52121">
    <property type="entry name" value="Lumazine synthase"/>
    <property type="match status" value="1"/>
</dbReference>
<evidence type="ECO:0000256" key="5">
    <source>
        <dbReference type="ARBA" id="ARBA00022679"/>
    </source>
</evidence>
<dbReference type="InterPro" id="IPR034964">
    <property type="entry name" value="LS"/>
</dbReference>
<keyword evidence="5" id="KW-0808">Transferase</keyword>
<dbReference type="CDD" id="cd09209">
    <property type="entry name" value="Lumazine_synthase-I"/>
    <property type="match status" value="1"/>
</dbReference>
<dbReference type="AlphaFoldDB" id="A0A081AZG7"/>
<name>A0A081AZG7_PHYNI</name>
<dbReference type="NCBIfam" id="TIGR00114">
    <property type="entry name" value="lumazine-synth"/>
    <property type="match status" value="1"/>
</dbReference>
<evidence type="ECO:0000256" key="6">
    <source>
        <dbReference type="ARBA" id="ARBA00048785"/>
    </source>
</evidence>
<comment type="catalytic activity">
    <reaction evidence="6">
        <text>(2S)-2-hydroxy-3-oxobutyl phosphate + 5-amino-6-(D-ribitylamino)uracil = 6,7-dimethyl-8-(1-D-ribityl)lumazine + phosphate + 2 H2O + H(+)</text>
        <dbReference type="Rhea" id="RHEA:26152"/>
        <dbReference type="ChEBI" id="CHEBI:15377"/>
        <dbReference type="ChEBI" id="CHEBI:15378"/>
        <dbReference type="ChEBI" id="CHEBI:15934"/>
        <dbReference type="ChEBI" id="CHEBI:43474"/>
        <dbReference type="ChEBI" id="CHEBI:58201"/>
        <dbReference type="ChEBI" id="CHEBI:58830"/>
        <dbReference type="EC" id="2.5.1.78"/>
    </reaction>
</comment>
<dbReference type="PANTHER" id="PTHR21058:SF0">
    <property type="entry name" value="6,7-DIMETHYL-8-RIBITYLLUMAZINE SYNTHASE"/>
    <property type="match status" value="1"/>
</dbReference>
<evidence type="ECO:0000256" key="2">
    <source>
        <dbReference type="ARBA" id="ARBA00007424"/>
    </source>
</evidence>
<dbReference type="HAMAP" id="MF_00178">
    <property type="entry name" value="Lumazine_synth"/>
    <property type="match status" value="1"/>
</dbReference>
<sequence>MAPGVETTTSKMKISTKEEHPVGASHGHEEGKSEATHSPVLIEQPGTAESSKLDGSGLRVTIVAARWYQKVIQSLVDACSDELLAKGVAEEDLHVVEVAGAFELPFAAARLVHCKDASHRPDAVICIGCLVNDATHTCETMSHAVANGIMKLNVTFDTPVIYGVLCCDSESQANTCAEKRSCGAGEDQKCNHGVAWAQSALEMAHLKRCLSAKKLGHFMSRGGGKHKSEKPAKQEYAKHDVCSTCGSSAKECTCKDCKCRVCCNHRGDCASCTSSAENCSCEDCKCSSCSCKREACRGCGCPPDKCSCQGCNCVVCAAKEKASKKMPSTEMDAKEKAGQKMSDHPSRQEMSPSGDQASKHATSASSGGVQHGQCIECGSPSGQCKCGLLH</sequence>
<comment type="similarity">
    <text evidence="2">Belongs to the DMRL synthase family.</text>
</comment>
<dbReference type="PANTHER" id="PTHR21058">
    <property type="entry name" value="6,7-DIMETHYL-8-RIBITYLLUMAZINE SYNTHASE DMRL SYNTHASE LUMAZINE SYNTHASE"/>
    <property type="match status" value="1"/>
</dbReference>
<evidence type="ECO:0000313" key="9">
    <source>
        <dbReference type="Proteomes" id="UP000028582"/>
    </source>
</evidence>
<feature type="compositionally biased region" description="Basic and acidic residues" evidence="7">
    <location>
        <begin position="331"/>
        <end position="347"/>
    </location>
</feature>
<dbReference type="GO" id="GO:0000906">
    <property type="term" value="F:6,7-dimethyl-8-ribityllumazine synthase activity"/>
    <property type="evidence" value="ECO:0007669"/>
    <property type="project" value="UniProtKB-EC"/>
</dbReference>
<dbReference type="EMBL" id="ANJA01000340">
    <property type="protein sequence ID" value="ETO84278.1"/>
    <property type="molecule type" value="Genomic_DNA"/>
</dbReference>
<protein>
    <recommendedName>
        <fullName evidence="3">6,7-dimethyl-8-ribityllumazine synthase</fullName>
        <ecNumber evidence="3">2.5.1.78</ecNumber>
    </recommendedName>
</protein>
<dbReference type="OrthoDB" id="2965at2759"/>
<dbReference type="GO" id="GO:0009349">
    <property type="term" value="C:riboflavin synthase complex"/>
    <property type="evidence" value="ECO:0007669"/>
    <property type="project" value="InterPro"/>
</dbReference>
<dbReference type="Gene3D" id="3.40.50.960">
    <property type="entry name" value="Lumazine/riboflavin synthase"/>
    <property type="match status" value="1"/>
</dbReference>